<evidence type="ECO:0000256" key="9">
    <source>
        <dbReference type="ARBA" id="ARBA00023136"/>
    </source>
</evidence>
<proteinExistence type="predicted"/>
<keyword evidence="7 11" id="KW-0067">ATP-binding</keyword>
<comment type="caution">
    <text evidence="11">The sequence shown here is derived from an EMBL/GenBank/DDBJ whole genome shotgun (WGS) entry which is preliminary data.</text>
</comment>
<dbReference type="GO" id="GO:0016887">
    <property type="term" value="F:ATP hydrolysis activity"/>
    <property type="evidence" value="ECO:0007669"/>
    <property type="project" value="InterPro"/>
</dbReference>
<dbReference type="EMBL" id="BJCC01000019">
    <property type="protein sequence ID" value="GCF94465.1"/>
    <property type="molecule type" value="Genomic_DNA"/>
</dbReference>
<dbReference type="Proteomes" id="UP000290567">
    <property type="component" value="Unassembled WGS sequence"/>
</dbReference>
<evidence type="ECO:0000256" key="8">
    <source>
        <dbReference type="ARBA" id="ARBA00022967"/>
    </source>
</evidence>
<evidence type="ECO:0000256" key="6">
    <source>
        <dbReference type="ARBA" id="ARBA00022741"/>
    </source>
</evidence>
<dbReference type="PANTHER" id="PTHR43423:SF12">
    <property type="entry name" value="IRON EXPORT ATP-BINDING PROTEIN FETA-RELATED"/>
    <property type="match status" value="1"/>
</dbReference>
<name>A0A4P5P8T7_9ENTE</name>
<evidence type="ECO:0000256" key="5">
    <source>
        <dbReference type="ARBA" id="ARBA00022592"/>
    </source>
</evidence>
<evidence type="ECO:0000256" key="3">
    <source>
        <dbReference type="ARBA" id="ARBA00022475"/>
    </source>
</evidence>
<accession>A0A4P5P8T7</accession>
<gene>
    <name evidence="11" type="ORF">NRIC_23560</name>
</gene>
<keyword evidence="6" id="KW-0547">Nucleotide-binding</keyword>
<dbReference type="GO" id="GO:0005524">
    <property type="term" value="F:ATP binding"/>
    <property type="evidence" value="ECO:0007669"/>
    <property type="project" value="UniProtKB-KW"/>
</dbReference>
<dbReference type="GO" id="GO:0022857">
    <property type="term" value="F:transmembrane transporter activity"/>
    <property type="evidence" value="ECO:0007669"/>
    <property type="project" value="UniProtKB-ARBA"/>
</dbReference>
<sequence length="208" mass="23553">MSLLELKQVSYQTILKDVSLQIEKNAFLTISGPSGGGKSTLLRLIASLLTPTQGKILFEEREQSDYPYTTYRQEVSYCFQQPALFGDTVRDNLAFPYLIRDKDINQAEMLEYLNMVDLPKSDLDKSITLLSGGERQRVALIRNVLFLPKVLLLDEVTVGLDERTKAIIHQLILTIHQKGCTILQVTHDEAEIKTADDLLLVQEGRLMK</sequence>
<evidence type="ECO:0000313" key="11">
    <source>
        <dbReference type="EMBL" id="GCF94465.1"/>
    </source>
</evidence>
<protein>
    <submittedName>
        <fullName evidence="11">ABC transporter ATP-binding protein</fullName>
    </submittedName>
</protein>
<dbReference type="InterPro" id="IPR003593">
    <property type="entry name" value="AAA+_ATPase"/>
</dbReference>
<dbReference type="GO" id="GO:0006817">
    <property type="term" value="P:phosphate ion transport"/>
    <property type="evidence" value="ECO:0007669"/>
    <property type="project" value="UniProtKB-KW"/>
</dbReference>
<comment type="subcellular location">
    <subcellularLocation>
        <location evidence="1">Cell membrane</location>
        <topology evidence="1">Peripheral membrane protein</topology>
    </subcellularLocation>
</comment>
<organism evidence="11 12">
    <name type="scientific">Enterococcus florum</name>
    <dbReference type="NCBI Taxonomy" id="2480627"/>
    <lineage>
        <taxon>Bacteria</taxon>
        <taxon>Bacillati</taxon>
        <taxon>Bacillota</taxon>
        <taxon>Bacilli</taxon>
        <taxon>Lactobacillales</taxon>
        <taxon>Enterococcaceae</taxon>
        <taxon>Enterococcus</taxon>
    </lineage>
</organism>
<dbReference type="PROSITE" id="PS00211">
    <property type="entry name" value="ABC_TRANSPORTER_1"/>
    <property type="match status" value="1"/>
</dbReference>
<keyword evidence="9" id="KW-0472">Membrane</keyword>
<dbReference type="PANTHER" id="PTHR43423">
    <property type="entry name" value="ABC TRANSPORTER I FAMILY MEMBER 17"/>
    <property type="match status" value="1"/>
</dbReference>
<keyword evidence="2" id="KW-0813">Transport</keyword>
<dbReference type="Gene3D" id="3.40.50.300">
    <property type="entry name" value="P-loop containing nucleotide triphosphate hydrolases"/>
    <property type="match status" value="1"/>
</dbReference>
<keyword evidence="4" id="KW-0997">Cell inner membrane</keyword>
<evidence type="ECO:0000259" key="10">
    <source>
        <dbReference type="PROSITE" id="PS50893"/>
    </source>
</evidence>
<dbReference type="SUPFAM" id="SSF52540">
    <property type="entry name" value="P-loop containing nucleoside triphosphate hydrolases"/>
    <property type="match status" value="1"/>
</dbReference>
<evidence type="ECO:0000256" key="7">
    <source>
        <dbReference type="ARBA" id="ARBA00022840"/>
    </source>
</evidence>
<dbReference type="RefSeq" id="WP_146622890.1">
    <property type="nucleotide sequence ID" value="NZ_BJCC01000019.1"/>
</dbReference>
<dbReference type="OrthoDB" id="9785080at2"/>
<dbReference type="SMART" id="SM00382">
    <property type="entry name" value="AAA"/>
    <property type="match status" value="1"/>
</dbReference>
<dbReference type="InterPro" id="IPR027417">
    <property type="entry name" value="P-loop_NTPase"/>
</dbReference>
<dbReference type="CDD" id="cd03225">
    <property type="entry name" value="ABC_cobalt_CbiO_domain1"/>
    <property type="match status" value="1"/>
</dbReference>
<evidence type="ECO:0000313" key="12">
    <source>
        <dbReference type="Proteomes" id="UP000290567"/>
    </source>
</evidence>
<dbReference type="GO" id="GO:0005886">
    <property type="term" value="C:plasma membrane"/>
    <property type="evidence" value="ECO:0007669"/>
    <property type="project" value="UniProtKB-SubCell"/>
</dbReference>
<keyword evidence="8" id="KW-1278">Translocase</keyword>
<reference evidence="12" key="1">
    <citation type="submission" date="2019-02" db="EMBL/GenBank/DDBJ databases">
        <title>Draft genome sequence of Enterococcus sp. Gos25-1.</title>
        <authorList>
            <person name="Tanaka N."/>
            <person name="Shiwa Y."/>
            <person name="Fujita N."/>
        </authorList>
    </citation>
    <scope>NUCLEOTIDE SEQUENCE [LARGE SCALE GENOMIC DNA]</scope>
    <source>
        <strain evidence="12">Gos25-1</strain>
    </source>
</reference>
<feature type="domain" description="ABC transporter" evidence="10">
    <location>
        <begin position="4"/>
        <end position="208"/>
    </location>
</feature>
<dbReference type="Pfam" id="PF00005">
    <property type="entry name" value="ABC_tran"/>
    <property type="match status" value="1"/>
</dbReference>
<keyword evidence="5" id="KW-0592">Phosphate transport</keyword>
<evidence type="ECO:0000256" key="4">
    <source>
        <dbReference type="ARBA" id="ARBA00022519"/>
    </source>
</evidence>
<dbReference type="AlphaFoldDB" id="A0A4P5P8T7"/>
<evidence type="ECO:0000256" key="2">
    <source>
        <dbReference type="ARBA" id="ARBA00022448"/>
    </source>
</evidence>
<dbReference type="PROSITE" id="PS50893">
    <property type="entry name" value="ABC_TRANSPORTER_2"/>
    <property type="match status" value="1"/>
</dbReference>
<dbReference type="InterPro" id="IPR015856">
    <property type="entry name" value="ABC_transpr_CbiO/EcfA_su"/>
</dbReference>
<evidence type="ECO:0000256" key="1">
    <source>
        <dbReference type="ARBA" id="ARBA00004202"/>
    </source>
</evidence>
<keyword evidence="12" id="KW-1185">Reference proteome</keyword>
<dbReference type="InterPro" id="IPR003439">
    <property type="entry name" value="ABC_transporter-like_ATP-bd"/>
</dbReference>
<dbReference type="InterPro" id="IPR017871">
    <property type="entry name" value="ABC_transporter-like_CS"/>
</dbReference>
<keyword evidence="3" id="KW-1003">Cell membrane</keyword>